<evidence type="ECO:0000256" key="4">
    <source>
        <dbReference type="ARBA" id="ARBA00022679"/>
    </source>
</evidence>
<dbReference type="SUPFAM" id="SSF56112">
    <property type="entry name" value="Protein kinase-like (PK-like)"/>
    <property type="match status" value="1"/>
</dbReference>
<keyword evidence="5 8" id="KW-0547">Nucleotide-binding</keyword>
<comment type="caution">
    <text evidence="11">The sequence shown here is derived from an EMBL/GenBank/DDBJ whole genome shotgun (WGS) entry which is preliminary data.</text>
</comment>
<dbReference type="InterPro" id="IPR017441">
    <property type="entry name" value="Protein_kinase_ATP_BS"/>
</dbReference>
<evidence type="ECO:0000256" key="2">
    <source>
        <dbReference type="ARBA" id="ARBA00022527"/>
    </source>
</evidence>
<evidence type="ECO:0000256" key="6">
    <source>
        <dbReference type="ARBA" id="ARBA00022777"/>
    </source>
</evidence>
<evidence type="ECO:0000256" key="3">
    <source>
        <dbReference type="ARBA" id="ARBA00022553"/>
    </source>
</evidence>
<dbReference type="Gene3D" id="1.10.510.10">
    <property type="entry name" value="Transferase(Phosphotransferase) domain 1"/>
    <property type="match status" value="1"/>
</dbReference>
<dbReference type="PANTHER" id="PTHR43289">
    <property type="entry name" value="MITOGEN-ACTIVATED PROTEIN KINASE KINASE KINASE 20-RELATED"/>
    <property type="match status" value="1"/>
</dbReference>
<evidence type="ECO:0000256" key="7">
    <source>
        <dbReference type="ARBA" id="ARBA00022840"/>
    </source>
</evidence>
<reference evidence="11 12" key="1">
    <citation type="submission" date="2018-08" db="EMBL/GenBank/DDBJ databases">
        <title>Diversity &amp; Physiological Properties of Lignin-Decomposing Actinobacteria from Soil.</title>
        <authorList>
            <person name="Roh S.G."/>
            <person name="Kim S.B."/>
        </authorList>
    </citation>
    <scope>NUCLEOTIDE SEQUENCE [LARGE SCALE GENOMIC DNA]</scope>
    <source>
        <strain evidence="11 12">MMS17-GH009</strain>
    </source>
</reference>
<accession>A0A372ZP87</accession>
<dbReference type="Pfam" id="PF00498">
    <property type="entry name" value="FHA"/>
    <property type="match status" value="1"/>
</dbReference>
<feature type="domain" description="FHA" evidence="9">
    <location>
        <begin position="28"/>
        <end position="81"/>
    </location>
</feature>
<dbReference type="GO" id="GO:0005524">
    <property type="term" value="F:ATP binding"/>
    <property type="evidence" value="ECO:0007669"/>
    <property type="project" value="UniProtKB-UniRule"/>
</dbReference>
<keyword evidence="12" id="KW-1185">Reference proteome</keyword>
<gene>
    <name evidence="11" type="ORF">DR950_04825</name>
</gene>
<dbReference type="InterPro" id="IPR000719">
    <property type="entry name" value="Prot_kinase_dom"/>
</dbReference>
<dbReference type="GO" id="GO:0004674">
    <property type="term" value="F:protein serine/threonine kinase activity"/>
    <property type="evidence" value="ECO:0007669"/>
    <property type="project" value="UniProtKB-KW"/>
</dbReference>
<dbReference type="InterPro" id="IPR008984">
    <property type="entry name" value="SMAD_FHA_dom_sf"/>
</dbReference>
<dbReference type="PROSITE" id="PS00109">
    <property type="entry name" value="PROTEIN_KINASE_TYR"/>
    <property type="match status" value="1"/>
</dbReference>
<dbReference type="PANTHER" id="PTHR43289:SF6">
    <property type="entry name" value="SERINE_THREONINE-PROTEIN KINASE NEKL-3"/>
    <property type="match status" value="1"/>
</dbReference>
<protein>
    <recommendedName>
        <fullName evidence="1">non-specific serine/threonine protein kinase</fullName>
        <ecNumber evidence="1">2.7.11.1</ecNumber>
    </recommendedName>
</protein>
<dbReference type="AlphaFoldDB" id="A0A372ZP87"/>
<dbReference type="InterPro" id="IPR011009">
    <property type="entry name" value="Kinase-like_dom_sf"/>
</dbReference>
<dbReference type="CDD" id="cd14014">
    <property type="entry name" value="STKc_PknB_like"/>
    <property type="match status" value="1"/>
</dbReference>
<evidence type="ECO:0000256" key="5">
    <source>
        <dbReference type="ARBA" id="ARBA00022741"/>
    </source>
</evidence>
<proteinExistence type="predicted"/>
<dbReference type="PROSITE" id="PS50011">
    <property type="entry name" value="PROTEIN_KINASE_DOM"/>
    <property type="match status" value="1"/>
</dbReference>
<dbReference type="Pfam" id="PF00069">
    <property type="entry name" value="Pkinase"/>
    <property type="match status" value="1"/>
</dbReference>
<organism evidence="11 12">
    <name type="scientific">Kitasatospora xanthocidica</name>
    <dbReference type="NCBI Taxonomy" id="83382"/>
    <lineage>
        <taxon>Bacteria</taxon>
        <taxon>Bacillati</taxon>
        <taxon>Actinomycetota</taxon>
        <taxon>Actinomycetes</taxon>
        <taxon>Kitasatosporales</taxon>
        <taxon>Streptomycetaceae</taxon>
        <taxon>Kitasatospora</taxon>
    </lineage>
</organism>
<keyword evidence="7 8" id="KW-0067">ATP-binding</keyword>
<dbReference type="InterPro" id="IPR000253">
    <property type="entry name" value="FHA_dom"/>
</dbReference>
<keyword evidence="4" id="KW-0808">Transferase</keyword>
<name>A0A372ZP87_9ACTN</name>
<evidence type="ECO:0000313" key="12">
    <source>
        <dbReference type="Proteomes" id="UP000263377"/>
    </source>
</evidence>
<dbReference type="EC" id="2.7.11.1" evidence="1"/>
<evidence type="ECO:0000259" key="10">
    <source>
        <dbReference type="PROSITE" id="PS50011"/>
    </source>
</evidence>
<evidence type="ECO:0000256" key="1">
    <source>
        <dbReference type="ARBA" id="ARBA00012513"/>
    </source>
</evidence>
<sequence>MSEATVVLHQVGGPGTGDEHVFTERTTCLLGRAAECMPRLPDDERHRTVSRHHCLLDINPPDIRIRDFGSLNGTYVNGRKIGQRARNQSPEEGAALDLPEHDLADGDEIRIGDTVFRVGRSAPTLRLRPARCAACGRDTADEADGRDGSYVCATCRAEPGMVLRQLLALARQGGGAVASLADYELSAQLGRGGMGTVHLARHRGTGREVALKLMLPKVAASTRARALFLREVAVTRTLHHPNIVTLHEVGFAGGTFFFTLEYCRGGSVEDLLGRRGGRLPADEAVPLALQALSGLAHAHAAGVVHRDLSPGNLLLDHGPDGRPVAKVADFGLAKAFDQAGLSGLTRTGTTAGKPSCMPRQQIVNFRYATPEVDVWGLAACLYKMLTGRYPRPFPPGADPWQVVLQTPATPLREVAPHLPRRLAEVVDQALREQPVIGFPDAAAFAAALREAL</sequence>
<evidence type="ECO:0000313" key="11">
    <source>
        <dbReference type="EMBL" id="RGD57210.1"/>
    </source>
</evidence>
<dbReference type="Gene3D" id="2.60.200.20">
    <property type="match status" value="1"/>
</dbReference>
<dbReference type="PROSITE" id="PS00107">
    <property type="entry name" value="PROTEIN_KINASE_ATP"/>
    <property type="match status" value="1"/>
</dbReference>
<dbReference type="PROSITE" id="PS50006">
    <property type="entry name" value="FHA_DOMAIN"/>
    <property type="match status" value="1"/>
</dbReference>
<dbReference type="SMART" id="SM00240">
    <property type="entry name" value="FHA"/>
    <property type="match status" value="1"/>
</dbReference>
<dbReference type="InterPro" id="IPR008266">
    <property type="entry name" value="Tyr_kinase_AS"/>
</dbReference>
<feature type="domain" description="Protein kinase" evidence="10">
    <location>
        <begin position="183"/>
        <end position="452"/>
    </location>
</feature>
<evidence type="ECO:0000256" key="8">
    <source>
        <dbReference type="PROSITE-ProRule" id="PRU10141"/>
    </source>
</evidence>
<dbReference type="SUPFAM" id="SSF49879">
    <property type="entry name" value="SMAD/FHA domain"/>
    <property type="match status" value="1"/>
</dbReference>
<keyword evidence="6" id="KW-0418">Kinase</keyword>
<keyword evidence="2" id="KW-0723">Serine/threonine-protein kinase</keyword>
<dbReference type="EMBL" id="QVIG01000001">
    <property type="protein sequence ID" value="RGD57210.1"/>
    <property type="molecule type" value="Genomic_DNA"/>
</dbReference>
<dbReference type="Proteomes" id="UP000263377">
    <property type="component" value="Unassembled WGS sequence"/>
</dbReference>
<keyword evidence="3" id="KW-0597">Phosphoprotein</keyword>
<evidence type="ECO:0000259" key="9">
    <source>
        <dbReference type="PROSITE" id="PS50006"/>
    </source>
</evidence>
<dbReference type="RefSeq" id="WP_117486030.1">
    <property type="nucleotide sequence ID" value="NZ_QVIG01000001.1"/>
</dbReference>
<feature type="binding site" evidence="8">
    <location>
        <position position="212"/>
    </location>
    <ligand>
        <name>ATP</name>
        <dbReference type="ChEBI" id="CHEBI:30616"/>
    </ligand>
</feature>